<evidence type="ECO:0000313" key="3">
    <source>
        <dbReference type="Proteomes" id="UP000183447"/>
    </source>
</evidence>
<feature type="transmembrane region" description="Helical" evidence="1">
    <location>
        <begin position="188"/>
        <end position="215"/>
    </location>
</feature>
<keyword evidence="1" id="KW-0812">Transmembrane</keyword>
<evidence type="ECO:0000256" key="1">
    <source>
        <dbReference type="SAM" id="Phobius"/>
    </source>
</evidence>
<sequence>MTRPFSFRTSCRAGSLSRVGGATGGEEGRKLGARLAILPFGGGIADDAAAGAARLGLGFDGRSLGRLGRRGLDRSSVAHRHINAGLRRRSQVGLGLATVGGSQRHATFATTAARRFAALGPIRLGGSLDGSILGAAFRTILTLLALGPIKTLRSLGPVLTLGPILALVILTVLTIAARETLLAILARLLLTVLTLILTVAAILTVGAGLALLLLGRALGMLSQGIDGLGLLAVVIILIVILTILVGPHDALRLGRRDDAEIMFGVLEIILRHHRVARSLRIARQLHVFFGDVGGIAAQLHVRPVAFEAPVQRIEVLAPAIVVVAAPA</sequence>
<reference evidence="2 3" key="1">
    <citation type="submission" date="2016-11" db="EMBL/GenBank/DDBJ databases">
        <authorList>
            <person name="Jaros S."/>
            <person name="Januszkiewicz K."/>
            <person name="Wedrychowicz H."/>
        </authorList>
    </citation>
    <scope>NUCLEOTIDE SEQUENCE [LARGE SCALE GENOMIC DNA]</scope>
    <source>
        <strain evidence="2 3">ATCC 23634</strain>
    </source>
</reference>
<feature type="transmembrane region" description="Helical" evidence="1">
    <location>
        <begin position="155"/>
        <end position="176"/>
    </location>
</feature>
<gene>
    <name evidence="2" type="ORF">SAMN02983003_2968</name>
</gene>
<proteinExistence type="predicted"/>
<feature type="transmembrane region" description="Helical" evidence="1">
    <location>
        <begin position="227"/>
        <end position="246"/>
    </location>
</feature>
<name>A0A1K2I097_9HYPH</name>
<keyword evidence="1" id="KW-0472">Membrane</keyword>
<keyword evidence="1" id="KW-1133">Transmembrane helix</keyword>
<dbReference type="Proteomes" id="UP000183447">
    <property type="component" value="Unassembled WGS sequence"/>
</dbReference>
<dbReference type="AlphaFoldDB" id="A0A1K2I097"/>
<protein>
    <submittedName>
        <fullName evidence="2">Uncharacterized protein</fullName>
    </submittedName>
</protein>
<dbReference type="EMBL" id="FPKU01000002">
    <property type="protein sequence ID" value="SFZ85798.1"/>
    <property type="molecule type" value="Genomic_DNA"/>
</dbReference>
<organism evidence="2 3">
    <name type="scientific">Devosia enhydra</name>
    <dbReference type="NCBI Taxonomy" id="665118"/>
    <lineage>
        <taxon>Bacteria</taxon>
        <taxon>Pseudomonadati</taxon>
        <taxon>Pseudomonadota</taxon>
        <taxon>Alphaproteobacteria</taxon>
        <taxon>Hyphomicrobiales</taxon>
        <taxon>Devosiaceae</taxon>
        <taxon>Devosia</taxon>
    </lineage>
</organism>
<evidence type="ECO:0000313" key="2">
    <source>
        <dbReference type="EMBL" id="SFZ85798.1"/>
    </source>
</evidence>
<accession>A0A1K2I097</accession>
<keyword evidence="3" id="KW-1185">Reference proteome</keyword>